<dbReference type="NCBIfam" id="TIGR02928">
    <property type="entry name" value="orc1/cdc6 family replication initiation protein"/>
    <property type="match status" value="1"/>
</dbReference>
<sequence>MNVMADDPEEGMLSWDESVFRDEHVFEIDYVPEAFRHRESQMETLKYALRPAVRGSRPLNVVVRGPPGTGKTTAIQKVFAELDHQPGVRAVRVNCQVDSTRYAVFSRIFEELFEYEPPSSGISFKKLFGQVADSLVDNEEVLVVALDDVNYLFYEGEASDTLYSLLRAHEAHPGTKIGVIVVSSDLDLDVIDDLDGRVQSVFRPEEAYFPVYDVTEIADILQDRIDAGLQDGAVPTTVTDRVAELTAETGDLRVGIDLLRRAGLNAERRASRTVERQDVEDAFDDAKHVHLSRNLRALTDTERTLVKVVAEHGDERAGDVYDAFHERTDLGYTRYTEIVNKLDTLGIIEAEYEQLEGRGRSRRLRLAHDEDAVRDHL</sequence>
<dbReference type="HAMAP" id="MF_01407">
    <property type="entry name" value="ORC1_type_DNA_replic_protein"/>
    <property type="match status" value="1"/>
</dbReference>
<dbReference type="NCBIfam" id="NF001626">
    <property type="entry name" value="PRK00411.1-5"/>
    <property type="match status" value="1"/>
</dbReference>
<dbReference type="SMART" id="SM00382">
    <property type="entry name" value="AAA"/>
    <property type="match status" value="1"/>
</dbReference>
<dbReference type="STRING" id="1604004.HLASA_2091"/>
<feature type="domain" description="AAA+ ATPase" evidence="6">
    <location>
        <begin position="57"/>
        <end position="206"/>
    </location>
</feature>
<dbReference type="SUPFAM" id="SSF46785">
    <property type="entry name" value="Winged helix' DNA-binding domain"/>
    <property type="match status" value="1"/>
</dbReference>
<keyword evidence="8" id="KW-0132">Cell division</keyword>
<dbReference type="PANTHER" id="PTHR10763">
    <property type="entry name" value="CELL DIVISION CONTROL PROTEIN 6-RELATED"/>
    <property type="match status" value="1"/>
</dbReference>
<evidence type="ECO:0000256" key="5">
    <source>
        <dbReference type="HAMAP-Rule" id="MF_01407"/>
    </source>
</evidence>
<dbReference type="Gene3D" id="3.40.50.300">
    <property type="entry name" value="P-loop containing nucleotide triphosphate hydrolases"/>
    <property type="match status" value="1"/>
</dbReference>
<protein>
    <recommendedName>
        <fullName evidence="5">ORC1-type DNA replication protein</fullName>
    </recommendedName>
</protein>
<dbReference type="InterPro" id="IPR036388">
    <property type="entry name" value="WH-like_DNA-bd_sf"/>
</dbReference>
<dbReference type="GO" id="GO:0006260">
    <property type="term" value="P:DNA replication"/>
    <property type="evidence" value="ECO:0007669"/>
    <property type="project" value="UniProtKB-UniRule"/>
</dbReference>
<dbReference type="GO" id="GO:0005524">
    <property type="term" value="F:ATP binding"/>
    <property type="evidence" value="ECO:0007669"/>
    <property type="project" value="UniProtKB-UniRule"/>
</dbReference>
<evidence type="ECO:0000259" key="7">
    <source>
        <dbReference type="SMART" id="SM01074"/>
    </source>
</evidence>
<dbReference type="PANTHER" id="PTHR10763:SF26">
    <property type="entry name" value="CELL DIVISION CONTROL PROTEIN 6 HOMOLOG"/>
    <property type="match status" value="1"/>
</dbReference>
<evidence type="ECO:0000259" key="6">
    <source>
        <dbReference type="SMART" id="SM00382"/>
    </source>
</evidence>
<reference evidence="9" key="1">
    <citation type="submission" date="2015-05" db="EMBL/GenBank/DDBJ databases">
        <title>Complete genome sequence of Halanaeroarchaeum sulfurireducens type strain M27-SA2, a sulfate-reducer haloarchaeon from marine anoxic lake Medee.</title>
        <authorList>
            <person name="Messina E."/>
            <person name="Kublanov I.V."/>
            <person name="Toshchakov S."/>
            <person name="Arcadi E."/>
            <person name="La Spada G."/>
            <person name="La Cono V."/>
            <person name="Yakimov M.M."/>
        </authorList>
    </citation>
    <scope>NUCLEOTIDE SEQUENCE [LARGE SCALE GENOMIC DNA]</scope>
    <source>
        <strain evidence="9">M27-SA2</strain>
    </source>
</reference>
<dbReference type="Proteomes" id="UP000060390">
    <property type="component" value="Chromosome"/>
</dbReference>
<evidence type="ECO:0000313" key="9">
    <source>
        <dbReference type="Proteomes" id="UP000060390"/>
    </source>
</evidence>
<dbReference type="InterPro" id="IPR015163">
    <property type="entry name" value="Cdc6_C"/>
</dbReference>
<feature type="binding site" evidence="5">
    <location>
        <position position="212"/>
    </location>
    <ligand>
        <name>ATP</name>
        <dbReference type="ChEBI" id="CHEBI:30616"/>
    </ligand>
</feature>
<dbReference type="SMART" id="SM01074">
    <property type="entry name" value="Cdc6_C"/>
    <property type="match status" value="1"/>
</dbReference>
<dbReference type="InterPro" id="IPR036390">
    <property type="entry name" value="WH_DNA-bd_sf"/>
</dbReference>
<dbReference type="InterPro" id="IPR041664">
    <property type="entry name" value="AAA_16"/>
</dbReference>
<keyword evidence="8" id="KW-0131">Cell cycle</keyword>
<evidence type="ECO:0000256" key="3">
    <source>
        <dbReference type="ARBA" id="ARBA00022741"/>
    </source>
</evidence>
<dbReference type="Gene3D" id="1.10.8.60">
    <property type="match status" value="1"/>
</dbReference>
<dbReference type="InterPro" id="IPR003593">
    <property type="entry name" value="AAA+_ATPase"/>
</dbReference>
<dbReference type="EMBL" id="CP011564">
    <property type="protein sequence ID" value="ALG82961.1"/>
    <property type="molecule type" value="Genomic_DNA"/>
</dbReference>
<accession>A0A0N9MY83</accession>
<dbReference type="KEGG" id="hsf:HLASA_2091"/>
<keyword evidence="3 5" id="KW-0547">Nucleotide-binding</keyword>
<dbReference type="GO" id="GO:0051301">
    <property type="term" value="P:cell division"/>
    <property type="evidence" value="ECO:0007669"/>
    <property type="project" value="UniProtKB-KW"/>
</dbReference>
<gene>
    <name evidence="8" type="ORF">HLASA_2091</name>
</gene>
<reference evidence="8 9" key="2">
    <citation type="journal article" date="2016" name="Stand. Genomic Sci.">
        <title>Complete genome sequence of 'Halanaeroarchaeum sulfurireducens' M27-SA2, a sulfur-reducing and acetate-oxidizing haloarchaeon from the deep-sea hypersaline anoxic lake Medee.</title>
        <authorList>
            <person name="Messina E."/>
            <person name="Sorokin D.Y."/>
            <person name="Kublanov I.V."/>
            <person name="Toshchakov S."/>
            <person name="Lopatina A."/>
            <person name="Arcadi E."/>
            <person name="Smedile F."/>
            <person name="La Spada G."/>
            <person name="La Cono V."/>
            <person name="Yakimov M.M."/>
        </authorList>
    </citation>
    <scope>NUCLEOTIDE SEQUENCE [LARGE SCALE GENOMIC DNA]</scope>
    <source>
        <strain evidence="8 9">M27-SA2</strain>
    </source>
</reference>
<keyword evidence="2 5" id="KW-0235">DNA replication</keyword>
<evidence type="ECO:0000256" key="1">
    <source>
        <dbReference type="ARBA" id="ARBA00006184"/>
    </source>
</evidence>
<keyword evidence="4 5" id="KW-0067">ATP-binding</keyword>
<dbReference type="SUPFAM" id="SSF52540">
    <property type="entry name" value="P-loop containing nucleoside triphosphate hydrolases"/>
    <property type="match status" value="1"/>
</dbReference>
<dbReference type="AlphaFoldDB" id="A0A0N9MY83"/>
<name>A0A0N9MY83_9EURY</name>
<dbReference type="PATRIC" id="fig|1604004.5.peg.2198"/>
<evidence type="ECO:0000313" key="8">
    <source>
        <dbReference type="EMBL" id="ALG82961.1"/>
    </source>
</evidence>
<dbReference type="Pfam" id="PF13191">
    <property type="entry name" value="AAA_16"/>
    <property type="match status" value="1"/>
</dbReference>
<dbReference type="InterPro" id="IPR014277">
    <property type="entry name" value="Orc1/Cdc6_arc"/>
</dbReference>
<organism evidence="8 9">
    <name type="scientific">Halanaeroarchaeum sulfurireducens</name>
    <dbReference type="NCBI Taxonomy" id="1604004"/>
    <lineage>
        <taxon>Archaea</taxon>
        <taxon>Methanobacteriati</taxon>
        <taxon>Methanobacteriota</taxon>
        <taxon>Stenosarchaea group</taxon>
        <taxon>Halobacteria</taxon>
        <taxon>Halobacteriales</taxon>
        <taxon>Halobacteriaceae</taxon>
        <taxon>Halanaeroarchaeum</taxon>
    </lineage>
</organism>
<feature type="domain" description="Cdc6 C-terminal" evidence="7">
    <location>
        <begin position="295"/>
        <end position="377"/>
    </location>
</feature>
<comment type="similarity">
    <text evidence="1 5">Belongs to the CDC6/cdc18 family.</text>
</comment>
<feature type="binding site" evidence="5">
    <location>
        <position position="224"/>
    </location>
    <ligand>
        <name>ATP</name>
        <dbReference type="ChEBI" id="CHEBI:30616"/>
    </ligand>
</feature>
<dbReference type="Gene3D" id="1.10.10.10">
    <property type="entry name" value="Winged helix-like DNA-binding domain superfamily/Winged helix DNA-binding domain"/>
    <property type="match status" value="1"/>
</dbReference>
<evidence type="ECO:0000256" key="2">
    <source>
        <dbReference type="ARBA" id="ARBA00022705"/>
    </source>
</evidence>
<dbReference type="Pfam" id="PF22703">
    <property type="entry name" value="Cdc6_lid"/>
    <property type="match status" value="1"/>
</dbReference>
<dbReference type="NCBIfam" id="NF001624">
    <property type="entry name" value="PRK00411.1-2"/>
    <property type="match status" value="1"/>
</dbReference>
<evidence type="ECO:0000256" key="4">
    <source>
        <dbReference type="ARBA" id="ARBA00022840"/>
    </source>
</evidence>
<feature type="binding site" evidence="5">
    <location>
        <begin position="69"/>
        <end position="73"/>
    </location>
    <ligand>
        <name>ATP</name>
        <dbReference type="ChEBI" id="CHEBI:30616"/>
    </ligand>
</feature>
<dbReference type="CDD" id="cd00009">
    <property type="entry name" value="AAA"/>
    <property type="match status" value="1"/>
</dbReference>
<proteinExistence type="inferred from homology"/>
<dbReference type="InterPro" id="IPR050311">
    <property type="entry name" value="ORC1/CDC6"/>
</dbReference>
<dbReference type="InterPro" id="IPR055237">
    <property type="entry name" value="Cdc6_lid"/>
</dbReference>
<comment type="function">
    <text evidence="5">Involved in regulation of DNA replication.</text>
</comment>
<dbReference type="InterPro" id="IPR027417">
    <property type="entry name" value="P-loop_NTPase"/>
</dbReference>